<feature type="region of interest" description="Disordered" evidence="6">
    <location>
        <begin position="321"/>
        <end position="361"/>
    </location>
</feature>
<keyword evidence="9" id="KW-1185">Reference proteome</keyword>
<dbReference type="Proteomes" id="UP001370100">
    <property type="component" value="Unassembled WGS sequence"/>
</dbReference>
<feature type="transmembrane region" description="Helical" evidence="7">
    <location>
        <begin position="288"/>
        <end position="313"/>
    </location>
</feature>
<reference evidence="8 9" key="1">
    <citation type="submission" date="2024-03" db="EMBL/GenBank/DDBJ databases">
        <title>Actinomycetospora sp. OC33-EN06, a novel actinomycete isolated from wild orchid (Aerides multiflora).</title>
        <authorList>
            <person name="Suriyachadkun C."/>
        </authorList>
    </citation>
    <scope>NUCLEOTIDE SEQUENCE [LARGE SCALE GENOMIC DNA]</scope>
    <source>
        <strain evidence="8 9">OC33-EN06</strain>
    </source>
</reference>
<dbReference type="PANTHER" id="PTHR30213:SF0">
    <property type="entry name" value="UPF0761 MEMBRANE PROTEIN YIHY"/>
    <property type="match status" value="1"/>
</dbReference>
<evidence type="ECO:0000256" key="1">
    <source>
        <dbReference type="ARBA" id="ARBA00004651"/>
    </source>
</evidence>
<evidence type="ECO:0000256" key="5">
    <source>
        <dbReference type="ARBA" id="ARBA00023136"/>
    </source>
</evidence>
<dbReference type="PANTHER" id="PTHR30213">
    <property type="entry name" value="INNER MEMBRANE PROTEIN YHJD"/>
    <property type="match status" value="1"/>
</dbReference>
<keyword evidence="2" id="KW-1003">Cell membrane</keyword>
<evidence type="ECO:0000256" key="2">
    <source>
        <dbReference type="ARBA" id="ARBA00022475"/>
    </source>
</evidence>
<feature type="compositionally biased region" description="Acidic residues" evidence="6">
    <location>
        <begin position="330"/>
        <end position="345"/>
    </location>
</feature>
<comment type="caution">
    <text evidence="8">The sequence shown here is derived from an EMBL/GenBank/DDBJ whole genome shotgun (WGS) entry which is preliminary data.</text>
</comment>
<accession>A0ABU8N0G7</accession>
<gene>
    <name evidence="8" type="ORF">WCD41_05385</name>
</gene>
<feature type="transmembrane region" description="Helical" evidence="7">
    <location>
        <begin position="59"/>
        <end position="79"/>
    </location>
</feature>
<dbReference type="PIRSF" id="PIRSF035875">
    <property type="entry name" value="RNase_BN"/>
    <property type="match status" value="1"/>
</dbReference>
<comment type="subcellular location">
    <subcellularLocation>
        <location evidence="1">Cell membrane</location>
        <topology evidence="1">Multi-pass membrane protein</topology>
    </subcellularLocation>
</comment>
<dbReference type="InterPro" id="IPR017039">
    <property type="entry name" value="Virul_fac_BrkB"/>
</dbReference>
<evidence type="ECO:0000256" key="3">
    <source>
        <dbReference type="ARBA" id="ARBA00022692"/>
    </source>
</evidence>
<dbReference type="EMBL" id="JBBEGL010000002">
    <property type="protein sequence ID" value="MEJ2885873.1"/>
    <property type="molecule type" value="Genomic_DNA"/>
</dbReference>
<feature type="transmembrane region" description="Helical" evidence="7">
    <location>
        <begin position="221"/>
        <end position="241"/>
    </location>
</feature>
<protein>
    <submittedName>
        <fullName evidence="8">YihY/virulence factor BrkB family protein</fullName>
    </submittedName>
</protein>
<name>A0ABU8N0G7_9PSEU</name>
<dbReference type="RefSeq" id="WP_337712372.1">
    <property type="nucleotide sequence ID" value="NZ_JBBEGL010000002.1"/>
</dbReference>
<proteinExistence type="predicted"/>
<keyword evidence="4 7" id="KW-1133">Transmembrane helix</keyword>
<evidence type="ECO:0000256" key="4">
    <source>
        <dbReference type="ARBA" id="ARBA00022989"/>
    </source>
</evidence>
<evidence type="ECO:0000256" key="7">
    <source>
        <dbReference type="SAM" id="Phobius"/>
    </source>
</evidence>
<feature type="transmembrane region" description="Helical" evidence="7">
    <location>
        <begin position="134"/>
        <end position="154"/>
    </location>
</feature>
<evidence type="ECO:0000313" key="8">
    <source>
        <dbReference type="EMBL" id="MEJ2885873.1"/>
    </source>
</evidence>
<feature type="transmembrane region" description="Helical" evidence="7">
    <location>
        <begin position="253"/>
        <end position="276"/>
    </location>
</feature>
<evidence type="ECO:0000313" key="9">
    <source>
        <dbReference type="Proteomes" id="UP001370100"/>
    </source>
</evidence>
<dbReference type="Pfam" id="PF03631">
    <property type="entry name" value="Virul_fac_BrkB"/>
    <property type="match status" value="1"/>
</dbReference>
<sequence>MSSVRAVPVTTDMDGEALSADDAWHTARRVGLVSLLRHALARFRYGDGFSHARGFALQLALAIVPLVIAGSGLATAVGAESVAQVVARTVVAVSPGAGDQLLADVVARGPAELPEEDGEGAEPEDSRSENVGELAVALGLTTAFLAMTSAIAQLERGTNRIYGTERDRPFLRKYSRAALLTLTAGTSLGVGLVLIIAGGPLGDAVEDVYRWGDVAETIFDVLRWPVGLAALVLAVTVLFRFSPRRHQPGLSWLALGAGLTVVLWLAASGCVALYVAVSGDFSDTYGPLAGIMALLLWATVTGVALLLGVAVAAQLEAARAGQGDPLLRDDDADGIPDELQPEEQPAEQQVAEPVSPDGGRA</sequence>
<keyword evidence="3 7" id="KW-0812">Transmembrane</keyword>
<keyword evidence="5 7" id="KW-0472">Membrane</keyword>
<evidence type="ECO:0000256" key="6">
    <source>
        <dbReference type="SAM" id="MobiDB-lite"/>
    </source>
</evidence>
<organism evidence="8 9">
    <name type="scientific">Actinomycetospora aeridis</name>
    <dbReference type="NCBI Taxonomy" id="3129231"/>
    <lineage>
        <taxon>Bacteria</taxon>
        <taxon>Bacillati</taxon>
        <taxon>Actinomycetota</taxon>
        <taxon>Actinomycetes</taxon>
        <taxon>Pseudonocardiales</taxon>
        <taxon>Pseudonocardiaceae</taxon>
        <taxon>Actinomycetospora</taxon>
    </lineage>
</organism>
<feature type="transmembrane region" description="Helical" evidence="7">
    <location>
        <begin position="174"/>
        <end position="201"/>
    </location>
</feature>